<protein>
    <submittedName>
        <fullName evidence="1">Uncharacterized protein</fullName>
    </submittedName>
</protein>
<name>M5RKP9_9BACT</name>
<evidence type="ECO:0000313" key="1">
    <source>
        <dbReference type="EMBL" id="EMI15942.1"/>
    </source>
</evidence>
<sequence length="55" mass="5988">MLKVSPLLAKLPFQPVPIFSLVASHAGEAATAFFVLSLEVGIFEKHANSYIENED</sequence>
<dbReference type="Proteomes" id="UP000011991">
    <property type="component" value="Unassembled WGS sequence"/>
</dbReference>
<dbReference type="PATRIC" id="fig|1265738.3.peg.7101"/>
<keyword evidence="2" id="KW-1185">Reference proteome</keyword>
<gene>
    <name evidence="1" type="ORF">RMSM_07125</name>
</gene>
<reference evidence="1 2" key="1">
    <citation type="journal article" date="2013" name="Mar. Genomics">
        <title>Expression of sulfatases in Rhodopirellula baltica and the diversity of sulfatases in the genus Rhodopirellula.</title>
        <authorList>
            <person name="Wegner C.E."/>
            <person name="Richter-Heitmann T."/>
            <person name="Klindworth A."/>
            <person name="Klockow C."/>
            <person name="Richter M."/>
            <person name="Achstetter T."/>
            <person name="Glockner F.O."/>
            <person name="Harder J."/>
        </authorList>
    </citation>
    <scope>NUCLEOTIDE SEQUENCE [LARGE SCALE GENOMIC DNA]</scope>
    <source>
        <strain evidence="1 2">SM1</strain>
    </source>
</reference>
<comment type="caution">
    <text evidence="1">The sequence shown here is derived from an EMBL/GenBank/DDBJ whole genome shotgun (WGS) entry which is preliminary data.</text>
</comment>
<organism evidence="1 2">
    <name type="scientific">Rhodopirellula maiorica SM1</name>
    <dbReference type="NCBI Taxonomy" id="1265738"/>
    <lineage>
        <taxon>Bacteria</taxon>
        <taxon>Pseudomonadati</taxon>
        <taxon>Planctomycetota</taxon>
        <taxon>Planctomycetia</taxon>
        <taxon>Pirellulales</taxon>
        <taxon>Pirellulaceae</taxon>
        <taxon>Novipirellula</taxon>
    </lineage>
</organism>
<dbReference type="EMBL" id="ANOG01001017">
    <property type="protein sequence ID" value="EMI15942.1"/>
    <property type="molecule type" value="Genomic_DNA"/>
</dbReference>
<dbReference type="AlphaFoldDB" id="M5RKP9"/>
<proteinExistence type="predicted"/>
<accession>M5RKP9</accession>
<evidence type="ECO:0000313" key="2">
    <source>
        <dbReference type="Proteomes" id="UP000011991"/>
    </source>
</evidence>